<reference evidence="1" key="1">
    <citation type="journal article" date="2021" name="Proc. Natl. Acad. Sci. U.S.A.">
        <title>A Catalog of Tens of Thousands of Viruses from Human Metagenomes Reveals Hidden Associations with Chronic Diseases.</title>
        <authorList>
            <person name="Tisza M.J."/>
            <person name="Buck C.B."/>
        </authorList>
    </citation>
    <scope>NUCLEOTIDE SEQUENCE</scope>
    <source>
        <strain evidence="1">CtOZu12</strain>
    </source>
</reference>
<dbReference type="EMBL" id="BK029940">
    <property type="protein sequence ID" value="DAD55713.1"/>
    <property type="molecule type" value="Genomic_DNA"/>
</dbReference>
<proteinExistence type="predicted"/>
<accession>A0A8D9PED6</accession>
<organism evidence="1">
    <name type="scientific">Bacteriophage sp</name>
    <dbReference type="NCBI Taxonomy" id="38018"/>
    <lineage>
        <taxon>Viruses</taxon>
    </lineage>
</organism>
<evidence type="ECO:0000313" key="1">
    <source>
        <dbReference type="EMBL" id="DAD55713.1"/>
    </source>
</evidence>
<protein>
    <submittedName>
        <fullName evidence="1">Uncharacterized protein</fullName>
    </submittedName>
</protein>
<sequence length="316" mass="35613">MSYTSGQYKYILVRLLQRMVSMGNNYDRAYTYDFFYKLLDSSIIVNEESFNGFIHAMDVNAVALAKRDAYYSSALQHYIGSGEPGEQFLVEAFKAIGIKLEFNDDIATFTKPDGSVMKYTAGSSGYGVTGSRLITSNGRNCFYLNVHSYQEYEYAKKSSIAFSLKNIDVLDIEELPPNVCGIETYWKYNGDRQEQTITGNGIFAGVTDDSQLGAGKYKTIIFSASVKEIQNGSVWTKGDSYKDGDNTKYYSGNCVFLHPVNEDIKISKEFCKSNYKGSWDSLTTYPQIVYTDCKKIIDELTGLDYITLKPLSEWEG</sequence>
<name>A0A8D9PED6_9VIRU</name>